<evidence type="ECO:0000313" key="10">
    <source>
        <dbReference type="EMBL" id="ADC89055.1"/>
    </source>
</evidence>
<dbReference type="SUPFAM" id="SSF48310">
    <property type="entry name" value="Aldehyde ferredoxin oxidoreductase, C-terminal domains"/>
    <property type="match status" value="1"/>
</dbReference>
<proteinExistence type="inferred from homology"/>
<protein>
    <submittedName>
        <fullName evidence="10">Aldehyde ferredoxin oxidoreductase</fullName>
        <ecNumber evidence="10">1.2.7.5</ecNumber>
    </submittedName>
</protein>
<dbReference type="eggNOG" id="COG2414">
    <property type="taxonomic scope" value="Bacteria"/>
</dbReference>
<feature type="domain" description="Aldehyde ferredoxin oxidoreductase N-terminal" evidence="9">
    <location>
        <begin position="3"/>
        <end position="204"/>
    </location>
</feature>
<dbReference type="AlphaFoldDB" id="D3SPG8"/>
<keyword evidence="4" id="KW-0479">Metal-binding</keyword>
<comment type="similarity">
    <text evidence="2">Belongs to the AOR/FOR family.</text>
</comment>
<gene>
    <name evidence="10" type="ordered locus">Thal_0420</name>
</gene>
<dbReference type="Pfam" id="PF01314">
    <property type="entry name" value="AFOR_C"/>
    <property type="match status" value="1"/>
</dbReference>
<evidence type="ECO:0000256" key="8">
    <source>
        <dbReference type="ARBA" id="ARBA00049934"/>
    </source>
</evidence>
<dbReference type="InterPro" id="IPR013983">
    <property type="entry name" value="Ald_Fedxn_OxRdtase_N"/>
</dbReference>
<dbReference type="HOGENOM" id="CLU_020364_1_0_0"/>
<dbReference type="PANTHER" id="PTHR30038">
    <property type="entry name" value="ALDEHYDE FERREDOXIN OXIDOREDUCTASE"/>
    <property type="match status" value="1"/>
</dbReference>
<dbReference type="Gene3D" id="1.10.599.10">
    <property type="entry name" value="Aldehyde Ferredoxin Oxidoreductase Protein, subunit A, domain 3"/>
    <property type="match status" value="1"/>
</dbReference>
<accession>D3SPG8</accession>
<dbReference type="Gene3D" id="1.10.569.10">
    <property type="entry name" value="Aldehyde Ferredoxin Oxidoreductase Protein, subunit A, domain 2"/>
    <property type="match status" value="1"/>
</dbReference>
<evidence type="ECO:0000256" key="4">
    <source>
        <dbReference type="ARBA" id="ARBA00022723"/>
    </source>
</evidence>
<dbReference type="Pfam" id="PF02730">
    <property type="entry name" value="AFOR_N"/>
    <property type="match status" value="1"/>
</dbReference>
<dbReference type="SMART" id="SM00790">
    <property type="entry name" value="AFOR_N"/>
    <property type="match status" value="1"/>
</dbReference>
<evidence type="ECO:0000256" key="5">
    <source>
        <dbReference type="ARBA" id="ARBA00023002"/>
    </source>
</evidence>
<keyword evidence="3" id="KW-0004">4Fe-4S</keyword>
<dbReference type="GO" id="GO:0033726">
    <property type="term" value="F:aldehyde ferredoxin oxidoreductase activity"/>
    <property type="evidence" value="ECO:0007669"/>
    <property type="project" value="UniProtKB-EC"/>
</dbReference>
<keyword evidence="11" id="KW-1185">Reference proteome</keyword>
<dbReference type="GO" id="GO:0046872">
    <property type="term" value="F:metal ion binding"/>
    <property type="evidence" value="ECO:0007669"/>
    <property type="project" value="UniProtKB-KW"/>
</dbReference>
<dbReference type="OrthoDB" id="9763894at2"/>
<comment type="cofactor">
    <cofactor evidence="1">
        <name>[4Fe-4S] cluster</name>
        <dbReference type="ChEBI" id="CHEBI:49883"/>
    </cofactor>
</comment>
<dbReference type="EMBL" id="CP001931">
    <property type="protein sequence ID" value="ADC89055.1"/>
    <property type="molecule type" value="Genomic_DNA"/>
</dbReference>
<dbReference type="InterPro" id="IPR013985">
    <property type="entry name" value="Ald_Fedxn_OxRdtase_dom3"/>
</dbReference>
<dbReference type="Gene3D" id="3.60.9.10">
    <property type="entry name" value="Aldehyde ferredoxin oxidoreductase, N-terminal domain"/>
    <property type="match status" value="1"/>
</dbReference>
<evidence type="ECO:0000256" key="6">
    <source>
        <dbReference type="ARBA" id="ARBA00023004"/>
    </source>
</evidence>
<dbReference type="SUPFAM" id="SSF56228">
    <property type="entry name" value="Aldehyde ferredoxin oxidoreductase, N-terminal domain"/>
    <property type="match status" value="1"/>
</dbReference>
<evidence type="ECO:0000256" key="7">
    <source>
        <dbReference type="ARBA" id="ARBA00023014"/>
    </source>
</evidence>
<evidence type="ECO:0000256" key="3">
    <source>
        <dbReference type="ARBA" id="ARBA00022485"/>
    </source>
</evidence>
<sequence>MSYWKRYLLIDLTSRTTETYDISQDTVEKFLGGNGIGVYLLHKLTKRGVDPLSPHNPVIINTGPANGTLVPMSSKFCVVSKSPQTNGFTKGFCGGTFGNELKYAGYDGVIIMGCSDEWVHIHIEDDKVYFNPADYLKGCTTSFTQKMIREKFGRDVGCLVIGPAGENLVKYACLISDLRAVGTGGMGAVLGYKKVKAISVRGTKLVRPVNPERLLTFVKEFEKAVYQHPGVKNLAMFGTAAGVLHLQHLGALPSYNWQRETFDDAEKISGEALRSKVIKDVACMGCIVPCGKYTVGKETFTVGPEYEGIFAMGTIIGNRDLDTLIDLDRLTDELGLGQIQAGGVVAWVMECYEKGLLSKDDLDGLDMKFGNTESVARLLKKIAYREGIGDCLAEGSERASDILGVGRDFVMTVKGMEIAGHSPRAVKTQAIGYAVSNRGPVHCDIRPGMEENNITPLGDPTNKGSVAKELAVWTSVVNSIIYCLSAERVVGLKLNDSILNMVNALMDWHLDMSDLNIIGERIYTLERLFNIREGFSKNDDTLPRRIREEATERGYITTDDELKSMIEEFYTAFGWDKDGVPTQETLKRLSLEEFIHDT</sequence>
<evidence type="ECO:0000256" key="2">
    <source>
        <dbReference type="ARBA" id="ARBA00011032"/>
    </source>
</evidence>
<dbReference type="PANTHER" id="PTHR30038:SF0">
    <property type="entry name" value="TUNGSTEN-CONTAINING ALDEHYDE FERREDOXIN OXIDOREDUCTASE"/>
    <property type="match status" value="1"/>
</dbReference>
<dbReference type="EC" id="1.2.7.5" evidence="10"/>
<name>D3SPG8_THEAH</name>
<dbReference type="InterPro" id="IPR036503">
    <property type="entry name" value="Ald_Fedxn_OxRdtase_N_sf"/>
</dbReference>
<dbReference type="RefSeq" id="WP_012991462.1">
    <property type="nucleotide sequence ID" value="NC_013894.1"/>
</dbReference>
<keyword evidence="7" id="KW-0411">Iron-sulfur</keyword>
<keyword evidence="6" id="KW-0408">Iron</keyword>
<dbReference type="GO" id="GO:0009055">
    <property type="term" value="F:electron transfer activity"/>
    <property type="evidence" value="ECO:0007669"/>
    <property type="project" value="InterPro"/>
</dbReference>
<dbReference type="KEGG" id="tal:Thal_0420"/>
<evidence type="ECO:0000259" key="9">
    <source>
        <dbReference type="SMART" id="SM00790"/>
    </source>
</evidence>
<reference evidence="11" key="1">
    <citation type="journal article" date="2010" name="Stand. Genomic Sci.">
        <title>Complete genome sequence of Thermocrinis albus type strain (HI 11/12T).</title>
        <authorList>
            <person name="Wirth R."/>
            <person name="Sikorski J."/>
            <person name="Brambilla E."/>
            <person name="Misra M."/>
            <person name="Lapidus A."/>
            <person name="Copeland A."/>
            <person name="Nolan M."/>
            <person name="Lucas S."/>
            <person name="Chen F."/>
            <person name="Tice H."/>
            <person name="Cheng J.F."/>
            <person name="Han C."/>
            <person name="Detter J.C."/>
            <person name="Tapia R."/>
            <person name="Bruce D."/>
            <person name="Goodwin L."/>
            <person name="Pitluck S."/>
            <person name="Pati A."/>
            <person name="Anderson I."/>
            <person name="Ivanova N."/>
            <person name="Mavromatis K."/>
            <person name="Mikhailova N."/>
            <person name="Chen A."/>
            <person name="Palaniappan K."/>
            <person name="Bilek Y."/>
            <person name="Hader T."/>
            <person name="Land M."/>
            <person name="Hauser L."/>
            <person name="Chang Y.J."/>
            <person name="Jeffries C.D."/>
            <person name="Tindall B.J."/>
            <person name="Rohde M."/>
            <person name="Goker M."/>
            <person name="Bristow J."/>
            <person name="Eisen J.A."/>
            <person name="Markowitz V."/>
            <person name="Hugenholtz P."/>
            <person name="Kyrpides N.C."/>
            <person name="Klenk H.P."/>
        </authorList>
    </citation>
    <scope>NUCLEOTIDE SEQUENCE [LARGE SCALE GENOMIC DNA]</scope>
    <source>
        <strain evidence="11">DSM 14484 / JCM 11386 / HI 11/12</strain>
    </source>
</reference>
<keyword evidence="5 10" id="KW-0560">Oxidoreductase</keyword>
<dbReference type="GO" id="GO:0051539">
    <property type="term" value="F:4 iron, 4 sulfur cluster binding"/>
    <property type="evidence" value="ECO:0007669"/>
    <property type="project" value="UniProtKB-KW"/>
</dbReference>
<dbReference type="InterPro" id="IPR051919">
    <property type="entry name" value="W-dependent_AOR"/>
</dbReference>
<dbReference type="InterPro" id="IPR001203">
    <property type="entry name" value="OxRdtase_Ald_Fedxn_C"/>
</dbReference>
<evidence type="ECO:0000256" key="1">
    <source>
        <dbReference type="ARBA" id="ARBA00001966"/>
    </source>
</evidence>
<dbReference type="InterPro" id="IPR013984">
    <property type="entry name" value="Ald_Fedxn_OxRdtase_dom2"/>
</dbReference>
<organism evidence="10 11">
    <name type="scientific">Thermocrinis albus (strain DSM 14484 / JCM 11386 / HI 11/12)</name>
    <dbReference type="NCBI Taxonomy" id="638303"/>
    <lineage>
        <taxon>Bacteria</taxon>
        <taxon>Pseudomonadati</taxon>
        <taxon>Aquificota</taxon>
        <taxon>Aquificia</taxon>
        <taxon>Aquificales</taxon>
        <taxon>Aquificaceae</taxon>
        <taxon>Thermocrinis</taxon>
    </lineage>
</organism>
<evidence type="ECO:0000313" key="11">
    <source>
        <dbReference type="Proteomes" id="UP000002043"/>
    </source>
</evidence>
<dbReference type="STRING" id="638303.Thal_0420"/>
<comment type="cofactor">
    <cofactor evidence="8">
        <name>tungstopterin</name>
        <dbReference type="ChEBI" id="CHEBI:30402"/>
    </cofactor>
</comment>
<dbReference type="InterPro" id="IPR036021">
    <property type="entry name" value="Tungsten_al_ferr_oxy-like_C"/>
</dbReference>
<dbReference type="Proteomes" id="UP000002043">
    <property type="component" value="Chromosome"/>
</dbReference>